<feature type="transmembrane region" description="Helical" evidence="9">
    <location>
        <begin position="105"/>
        <end position="127"/>
    </location>
</feature>
<keyword evidence="5 9" id="KW-0653">Protein transport</keyword>
<gene>
    <name evidence="10" type="ORF">V1478_001851</name>
</gene>
<dbReference type="GO" id="GO:0012505">
    <property type="term" value="C:endomembrane system"/>
    <property type="evidence" value="ECO:0007669"/>
    <property type="project" value="UniProtKB-ARBA"/>
</dbReference>
<evidence type="ECO:0000256" key="7">
    <source>
        <dbReference type="ARBA" id="ARBA00023136"/>
    </source>
</evidence>
<sequence>MTCKMADLNKELNEYLLSNKNEKQFKISVPSVTLPNPNIGKWLGRNTDGTKEETGWIQGTQRECCPSMTRTHKLFAFAICFFLGLLCFGLSAICIPLLLTKAKKFALLYTLGSSYILLSFCFLWNPINYLKSLFATERRCFTISYFVTLIGTLYCALHLQSTPLTVLCAVLQLIAMLSFLLSLVPGGTTGLMFFTKMFESSVNSSLTV</sequence>
<keyword evidence="6 9" id="KW-1133">Transmembrane helix</keyword>
<keyword evidence="3 9" id="KW-0813">Transport</keyword>
<dbReference type="GO" id="GO:0005737">
    <property type="term" value="C:cytoplasm"/>
    <property type="evidence" value="ECO:0007669"/>
    <property type="project" value="UniProtKB-ARBA"/>
</dbReference>
<dbReference type="EMBL" id="JAUDFV010000027">
    <property type="protein sequence ID" value="KAL2737765.1"/>
    <property type="molecule type" value="Genomic_DNA"/>
</dbReference>
<feature type="transmembrane region" description="Helical" evidence="9">
    <location>
        <begin position="139"/>
        <end position="159"/>
    </location>
</feature>
<dbReference type="GO" id="GO:0016020">
    <property type="term" value="C:membrane"/>
    <property type="evidence" value="ECO:0007669"/>
    <property type="project" value="UniProtKB-SubCell"/>
</dbReference>
<feature type="transmembrane region" description="Helical" evidence="9">
    <location>
        <begin position="171"/>
        <end position="194"/>
    </location>
</feature>
<reference evidence="10 11" key="1">
    <citation type="journal article" date="2024" name="Ann. Entomol. Soc. Am.">
        <title>Genomic analyses of the southern and eastern yellowjacket wasps (Hymenoptera: Vespidae) reveal evolutionary signatures of social life.</title>
        <authorList>
            <person name="Catto M.A."/>
            <person name="Caine P.B."/>
            <person name="Orr S.E."/>
            <person name="Hunt B.G."/>
            <person name="Goodisman M.A.D."/>
        </authorList>
    </citation>
    <scope>NUCLEOTIDE SEQUENCE [LARGE SCALE GENOMIC DNA]</scope>
    <source>
        <strain evidence="10">233</strain>
        <tissue evidence="10">Head and thorax</tissue>
    </source>
</reference>
<dbReference type="PANTHER" id="PTHR23137">
    <property type="entry name" value="VESICLE TRANSPORT PROTEIN-RELATED"/>
    <property type="match status" value="1"/>
</dbReference>
<evidence type="ECO:0000256" key="3">
    <source>
        <dbReference type="ARBA" id="ARBA00022448"/>
    </source>
</evidence>
<comment type="function">
    <text evidence="1 9">May be involved in fusion of retrograde transport vesicles derived from an endocytic compartment with the Golgi complex.</text>
</comment>
<name>A0ABD2BYA6_VESSQ</name>
<dbReference type="Pfam" id="PF04178">
    <property type="entry name" value="Got1"/>
    <property type="match status" value="1"/>
</dbReference>
<dbReference type="AlphaFoldDB" id="A0ABD2BYA6"/>
<dbReference type="InterPro" id="IPR007305">
    <property type="entry name" value="Vesicle_transpt_Got1/SFT2"/>
</dbReference>
<evidence type="ECO:0000256" key="9">
    <source>
        <dbReference type="RuleBase" id="RU363111"/>
    </source>
</evidence>
<dbReference type="PANTHER" id="PTHR23137:SF36">
    <property type="entry name" value="VESICLE TRANSPORT PROTEIN SFT2C"/>
    <property type="match status" value="1"/>
</dbReference>
<feature type="transmembrane region" description="Helical" evidence="9">
    <location>
        <begin position="74"/>
        <end position="99"/>
    </location>
</feature>
<proteinExistence type="inferred from homology"/>
<keyword evidence="7 9" id="KW-0472">Membrane</keyword>
<keyword evidence="11" id="KW-1185">Reference proteome</keyword>
<evidence type="ECO:0000256" key="8">
    <source>
        <dbReference type="ARBA" id="ARBA00025800"/>
    </source>
</evidence>
<dbReference type="Proteomes" id="UP001607302">
    <property type="component" value="Unassembled WGS sequence"/>
</dbReference>
<evidence type="ECO:0000256" key="4">
    <source>
        <dbReference type="ARBA" id="ARBA00022692"/>
    </source>
</evidence>
<protein>
    <recommendedName>
        <fullName evidence="9">Vesicle transport protein</fullName>
    </recommendedName>
</protein>
<keyword evidence="4 9" id="KW-0812">Transmembrane</keyword>
<evidence type="ECO:0000313" key="11">
    <source>
        <dbReference type="Proteomes" id="UP001607302"/>
    </source>
</evidence>
<dbReference type="InterPro" id="IPR011691">
    <property type="entry name" value="Vesicle_transpt_SFT2"/>
</dbReference>
<evidence type="ECO:0000256" key="1">
    <source>
        <dbReference type="ARBA" id="ARBA00003566"/>
    </source>
</evidence>
<evidence type="ECO:0000256" key="6">
    <source>
        <dbReference type="ARBA" id="ARBA00022989"/>
    </source>
</evidence>
<evidence type="ECO:0000313" key="10">
    <source>
        <dbReference type="EMBL" id="KAL2737765.1"/>
    </source>
</evidence>
<comment type="subcellular location">
    <subcellularLocation>
        <location evidence="2 9">Membrane</location>
        <topology evidence="2 9">Multi-pass membrane protein</topology>
    </subcellularLocation>
</comment>
<evidence type="ECO:0000256" key="5">
    <source>
        <dbReference type="ARBA" id="ARBA00022927"/>
    </source>
</evidence>
<accession>A0ABD2BYA6</accession>
<comment type="caution">
    <text evidence="10">The sequence shown here is derived from an EMBL/GenBank/DDBJ whole genome shotgun (WGS) entry which is preliminary data.</text>
</comment>
<evidence type="ECO:0000256" key="2">
    <source>
        <dbReference type="ARBA" id="ARBA00004141"/>
    </source>
</evidence>
<comment type="similarity">
    <text evidence="8 9">Belongs to the SFT2 family.</text>
</comment>
<dbReference type="GO" id="GO:0015031">
    <property type="term" value="P:protein transport"/>
    <property type="evidence" value="ECO:0007669"/>
    <property type="project" value="UniProtKB-KW"/>
</dbReference>
<organism evidence="10 11">
    <name type="scientific">Vespula squamosa</name>
    <name type="common">Southern yellow jacket</name>
    <name type="synonym">Wasp</name>
    <dbReference type="NCBI Taxonomy" id="30214"/>
    <lineage>
        <taxon>Eukaryota</taxon>
        <taxon>Metazoa</taxon>
        <taxon>Ecdysozoa</taxon>
        <taxon>Arthropoda</taxon>
        <taxon>Hexapoda</taxon>
        <taxon>Insecta</taxon>
        <taxon>Pterygota</taxon>
        <taxon>Neoptera</taxon>
        <taxon>Endopterygota</taxon>
        <taxon>Hymenoptera</taxon>
        <taxon>Apocrita</taxon>
        <taxon>Aculeata</taxon>
        <taxon>Vespoidea</taxon>
        <taxon>Vespidae</taxon>
        <taxon>Vespinae</taxon>
        <taxon>Vespula</taxon>
    </lineage>
</organism>